<dbReference type="GO" id="GO:0004601">
    <property type="term" value="F:peroxidase activity"/>
    <property type="evidence" value="ECO:0007669"/>
    <property type="project" value="UniProtKB-KW"/>
</dbReference>
<dbReference type="InterPro" id="IPR036938">
    <property type="entry name" value="PAP2/HPO_sf"/>
</dbReference>
<dbReference type="PANTHER" id="PTHR34599:SF1">
    <property type="entry name" value="PHOSPHATIDIC ACID PHOSPHATASE TYPE 2_HALOPEROXIDASE DOMAIN-CONTAINING PROTEIN"/>
    <property type="match status" value="1"/>
</dbReference>
<evidence type="ECO:0000313" key="1">
    <source>
        <dbReference type="EMBL" id="MBA0088981.1"/>
    </source>
</evidence>
<name>A0A7V8T0G6_9BACT</name>
<dbReference type="PANTHER" id="PTHR34599">
    <property type="entry name" value="PEROXIDASE-RELATED"/>
    <property type="match status" value="1"/>
</dbReference>
<protein>
    <submittedName>
        <fullName evidence="1">Vanadium-dependent haloperoxidase</fullName>
    </submittedName>
</protein>
<organism evidence="1 2">
    <name type="scientific">Candidatus Acidiferrum panamense</name>
    <dbReference type="NCBI Taxonomy" id="2741543"/>
    <lineage>
        <taxon>Bacteria</taxon>
        <taxon>Pseudomonadati</taxon>
        <taxon>Acidobacteriota</taxon>
        <taxon>Terriglobia</taxon>
        <taxon>Candidatus Acidiferrales</taxon>
        <taxon>Candidatus Acidiferrum</taxon>
    </lineage>
</organism>
<accession>A0A7V8T0G6</accession>
<gene>
    <name evidence="1" type="ORF">HRJ53_28665</name>
</gene>
<sequence length="232" mass="25833">MNSDSQFRVNPPPDLSSDTWVEDYNEVMSVGSLNSTTRTPDQTDIGYFWADSGPILWQNALRYVSLNYLNSVGDAARMFALADTALADAQIAVWDSKYFYNFWRPITAIPAGGGNPTLEADPNWQPLINTPNFPEYPSGHCGVSGAVSHILGLFFGTDELTFQMTTTNAHALQKTRTFSRFSQAEDEVINARVFVGIHYRTSDRAARAQGLQVADWVFKNFFRPIGDPRFGG</sequence>
<comment type="caution">
    <text evidence="1">The sequence shown here is derived from an EMBL/GenBank/DDBJ whole genome shotgun (WGS) entry which is preliminary data.</text>
</comment>
<dbReference type="Proteomes" id="UP000567293">
    <property type="component" value="Unassembled WGS sequence"/>
</dbReference>
<reference evidence="1" key="1">
    <citation type="submission" date="2020-06" db="EMBL/GenBank/DDBJ databases">
        <title>Legume-microbial interactions unlock mineral nutrients during tropical forest succession.</title>
        <authorList>
            <person name="Epihov D.Z."/>
        </authorList>
    </citation>
    <scope>NUCLEOTIDE SEQUENCE [LARGE SCALE GENOMIC DNA]</scope>
    <source>
        <strain evidence="1">Pan2503</strain>
    </source>
</reference>
<keyword evidence="2" id="KW-1185">Reference proteome</keyword>
<dbReference type="CDD" id="cd03398">
    <property type="entry name" value="PAP2_haloperoxidase"/>
    <property type="match status" value="1"/>
</dbReference>
<proteinExistence type="predicted"/>
<dbReference type="AlphaFoldDB" id="A0A7V8T0G6"/>
<dbReference type="SUPFAM" id="SSF48317">
    <property type="entry name" value="Acid phosphatase/Vanadium-dependent haloperoxidase"/>
    <property type="match status" value="1"/>
</dbReference>
<dbReference type="EMBL" id="JACDQQ010002776">
    <property type="protein sequence ID" value="MBA0088981.1"/>
    <property type="molecule type" value="Genomic_DNA"/>
</dbReference>
<dbReference type="InterPro" id="IPR052559">
    <property type="entry name" value="V-haloperoxidase"/>
</dbReference>
<evidence type="ECO:0000313" key="2">
    <source>
        <dbReference type="Proteomes" id="UP000567293"/>
    </source>
</evidence>
<dbReference type="Gene3D" id="1.10.606.20">
    <property type="match status" value="1"/>
</dbReference>